<keyword evidence="3" id="KW-0147">Chitin-binding</keyword>
<accession>A0A0N7GXR2</accession>
<dbReference type="InterPro" id="IPR051024">
    <property type="entry name" value="GlcNAc_Chitin_IntDeg"/>
</dbReference>
<dbReference type="OrthoDB" id="3675244at2"/>
<evidence type="ECO:0000256" key="2">
    <source>
        <dbReference type="ARBA" id="ARBA00022525"/>
    </source>
</evidence>
<protein>
    <submittedName>
        <fullName evidence="8">Chitin-binding protein</fullName>
    </submittedName>
</protein>
<feature type="domain" description="N-acetylglucosamine binding protein A" evidence="7">
    <location>
        <begin position="211"/>
        <end position="308"/>
    </location>
</feature>
<keyword evidence="2" id="KW-0964">Secreted</keyword>
<proteinExistence type="predicted"/>
<evidence type="ECO:0000259" key="6">
    <source>
        <dbReference type="Pfam" id="PF03067"/>
    </source>
</evidence>
<dbReference type="PANTHER" id="PTHR34823:SF1">
    <property type="entry name" value="CHITIN-BINDING TYPE-4 DOMAIN-CONTAINING PROTEIN"/>
    <property type="match status" value="1"/>
</dbReference>
<dbReference type="PANTHER" id="PTHR34823">
    <property type="entry name" value="GLCNAC-BINDING PROTEIN A"/>
    <property type="match status" value="1"/>
</dbReference>
<keyword evidence="4 5" id="KW-0732">Signal</keyword>
<evidence type="ECO:0000313" key="9">
    <source>
        <dbReference type="Proteomes" id="UP000064939"/>
    </source>
</evidence>
<evidence type="ECO:0000313" key="8">
    <source>
        <dbReference type="EMBL" id="ALH95427.1"/>
    </source>
</evidence>
<keyword evidence="9" id="KW-1185">Reference proteome</keyword>
<feature type="domain" description="Chitin-binding type-4" evidence="6">
    <location>
        <begin position="23"/>
        <end position="187"/>
    </location>
</feature>
<evidence type="ECO:0000256" key="1">
    <source>
        <dbReference type="ARBA" id="ARBA00004613"/>
    </source>
</evidence>
<dbReference type="InterPro" id="IPR041029">
    <property type="entry name" value="GbpA_2"/>
</dbReference>
<name>A0A0N7GXR2_9GAMM</name>
<organism evidence="8 9">
    <name type="scientific">Acinetobacter equi</name>
    <dbReference type="NCBI Taxonomy" id="1324350"/>
    <lineage>
        <taxon>Bacteria</taxon>
        <taxon>Pseudomonadati</taxon>
        <taxon>Pseudomonadota</taxon>
        <taxon>Gammaproteobacteria</taxon>
        <taxon>Moraxellales</taxon>
        <taxon>Moraxellaceae</taxon>
        <taxon>Acinetobacter</taxon>
    </lineage>
</organism>
<dbReference type="InterPro" id="IPR004302">
    <property type="entry name" value="Cellulose/chitin-bd_N"/>
</dbReference>
<dbReference type="FunFam" id="2.70.50.50:FF:000001">
    <property type="entry name" value="Chitin-binding protein"/>
    <property type="match status" value="1"/>
</dbReference>
<dbReference type="EMBL" id="CP012808">
    <property type="protein sequence ID" value="ALH95427.1"/>
    <property type="molecule type" value="Genomic_DNA"/>
</dbReference>
<dbReference type="Gene3D" id="2.70.50.50">
    <property type="entry name" value="chitin-binding protein cbp21"/>
    <property type="match status" value="1"/>
</dbReference>
<feature type="signal peptide" evidence="5">
    <location>
        <begin position="1"/>
        <end position="22"/>
    </location>
</feature>
<evidence type="ECO:0000256" key="5">
    <source>
        <dbReference type="SAM" id="SignalP"/>
    </source>
</evidence>
<dbReference type="Pfam" id="PF18416">
    <property type="entry name" value="GbpA_2"/>
    <property type="match status" value="1"/>
</dbReference>
<evidence type="ECO:0000256" key="4">
    <source>
        <dbReference type="ARBA" id="ARBA00022729"/>
    </source>
</evidence>
<evidence type="ECO:0000259" key="7">
    <source>
        <dbReference type="Pfam" id="PF18416"/>
    </source>
</evidence>
<dbReference type="Gene3D" id="3.30.70.2150">
    <property type="match status" value="1"/>
</dbReference>
<dbReference type="InterPro" id="IPR014756">
    <property type="entry name" value="Ig_E-set"/>
</dbReference>
<dbReference type="Pfam" id="PF03067">
    <property type="entry name" value="LPMO_10"/>
    <property type="match status" value="1"/>
</dbReference>
<dbReference type="CDD" id="cd21177">
    <property type="entry name" value="LPMO_AA10"/>
    <property type="match status" value="1"/>
</dbReference>
<feature type="chain" id="PRO_5006012280" evidence="5">
    <location>
        <begin position="23"/>
        <end position="379"/>
    </location>
</feature>
<dbReference type="KEGG" id="aei:AOY20_07705"/>
<gene>
    <name evidence="8" type="ORF">AOY20_07705</name>
</gene>
<dbReference type="SUPFAM" id="SSF81296">
    <property type="entry name" value="E set domains"/>
    <property type="match status" value="1"/>
</dbReference>
<comment type="subcellular location">
    <subcellularLocation>
        <location evidence="1">Secreted</location>
    </subcellularLocation>
</comment>
<dbReference type="STRING" id="1324350.AOY20_07705"/>
<dbReference type="GO" id="GO:0005576">
    <property type="term" value="C:extracellular region"/>
    <property type="evidence" value="ECO:0007669"/>
    <property type="project" value="UniProtKB-SubCell"/>
</dbReference>
<dbReference type="GO" id="GO:0008061">
    <property type="term" value="F:chitin binding"/>
    <property type="evidence" value="ECO:0007669"/>
    <property type="project" value="UniProtKB-KW"/>
</dbReference>
<evidence type="ECO:0000256" key="3">
    <source>
        <dbReference type="ARBA" id="ARBA00022669"/>
    </source>
</evidence>
<sequence length="379" mass="42419">MNRNYFLILGIIAAYFPTFASAHGYVQKPESRAYACQVYKNSKCGDVQYEPQSIEGPNGFPQFGPVDGTIPSAGISRFSQLNQQSPTRWMKNIMPTGVNNFTWYHTAPHVTKGYRYFITKQGWNPSLPLARTSFELSPFCTVDGKFQTPPKQVSHQCSIPKNRSGYHVILAIWDIGDTSNSFYQVIDAQIGSGTPTQPVDPEKPPVITATWNQVGTINPVEDLKPNERARTRVFDKNGENKNLETVLVIKTKEQGQRNEWPKLLAQKINNEHTSLKAGVKNSSNQIIPAPGINIIYGHKDSNILQVEVAIDKIPAQPGSYDYVYPNNISQYKAGTKVLASDKQVYQCKPHPFSGWCTISSHHYVPGTGSNWEDAWILLK</sequence>
<dbReference type="RefSeq" id="WP_054581319.1">
    <property type="nucleotide sequence ID" value="NZ_CP012808.1"/>
</dbReference>
<dbReference type="Proteomes" id="UP000064939">
    <property type="component" value="Chromosome"/>
</dbReference>
<dbReference type="AlphaFoldDB" id="A0A0N7GXR2"/>
<reference evidence="8 9" key="1">
    <citation type="journal article" date="2015" name="Int. J. Syst. Evol. Microbiol.">
        <title>Acinetobacter equi sp. nov. isolated from horse faeces.</title>
        <authorList>
            <person name="Poppel M.T."/>
            <person name="Skiebe E."/>
            <person name="Laue M."/>
            <person name="Bergmann H."/>
            <person name="Ebersberger I."/>
            <person name="Garn T."/>
            <person name="Fruth A."/>
            <person name="Baumgardt S."/>
            <person name="Busse H.J."/>
            <person name="Wilharm G."/>
        </authorList>
    </citation>
    <scope>NUCLEOTIDE SEQUENCE [LARGE SCALE GENOMIC DNA]</scope>
    <source>
        <strain evidence="8 9">114</strain>
    </source>
</reference>